<accession>A0A0F9KM68</accession>
<gene>
    <name evidence="1" type="ORF">LCGC14_1386050</name>
</gene>
<dbReference type="AlphaFoldDB" id="A0A0F9KM68"/>
<evidence type="ECO:0000313" key="1">
    <source>
        <dbReference type="EMBL" id="KKM75846.1"/>
    </source>
</evidence>
<dbReference type="EMBL" id="LAZR01008904">
    <property type="protein sequence ID" value="KKM75846.1"/>
    <property type="molecule type" value="Genomic_DNA"/>
</dbReference>
<proteinExistence type="predicted"/>
<comment type="caution">
    <text evidence="1">The sequence shown here is derived from an EMBL/GenBank/DDBJ whole genome shotgun (WGS) entry which is preliminary data.</text>
</comment>
<sequence>MGEMNELEKARAWASAEARISDLEAENARLVEALEEFVCPNCNGEGQIILTSPGDPLLGSEACVPCGGIGSINVVEMQGELEAVRKAIDRHDAEHHPCYLSREIDSLLRCTKEDDE</sequence>
<dbReference type="Gene3D" id="6.20.20.10">
    <property type="match status" value="1"/>
</dbReference>
<name>A0A0F9KM68_9ZZZZ</name>
<reference evidence="1" key="1">
    <citation type="journal article" date="2015" name="Nature">
        <title>Complex archaea that bridge the gap between prokaryotes and eukaryotes.</title>
        <authorList>
            <person name="Spang A."/>
            <person name="Saw J.H."/>
            <person name="Jorgensen S.L."/>
            <person name="Zaremba-Niedzwiedzka K."/>
            <person name="Martijn J."/>
            <person name="Lind A.E."/>
            <person name="van Eijk R."/>
            <person name="Schleper C."/>
            <person name="Guy L."/>
            <person name="Ettema T.J."/>
        </authorList>
    </citation>
    <scope>NUCLEOTIDE SEQUENCE</scope>
</reference>
<protein>
    <submittedName>
        <fullName evidence="1">Uncharacterized protein</fullName>
    </submittedName>
</protein>
<organism evidence="1">
    <name type="scientific">marine sediment metagenome</name>
    <dbReference type="NCBI Taxonomy" id="412755"/>
    <lineage>
        <taxon>unclassified sequences</taxon>
        <taxon>metagenomes</taxon>
        <taxon>ecological metagenomes</taxon>
    </lineage>
</organism>